<keyword evidence="3" id="KW-0256">Endoplasmic reticulum</keyword>
<dbReference type="GeneID" id="39597964"/>
<evidence type="ECO:0000256" key="4">
    <source>
        <dbReference type="ARBA" id="ARBA00022989"/>
    </source>
</evidence>
<comment type="subcellular location">
    <subcellularLocation>
        <location evidence="1">Endoplasmic reticulum membrane</location>
        <topology evidence="1">Multi-pass membrane protein</topology>
    </subcellularLocation>
</comment>
<feature type="compositionally biased region" description="Polar residues" evidence="6">
    <location>
        <begin position="1"/>
        <end position="11"/>
    </location>
</feature>
<evidence type="ECO:0000313" key="9">
    <source>
        <dbReference type="EMBL" id="RWQ99697.1"/>
    </source>
</evidence>
<name>A0A443I6L9_BYSSP</name>
<dbReference type="RefSeq" id="XP_028489342.1">
    <property type="nucleotide sequence ID" value="XM_028628687.1"/>
</dbReference>
<evidence type="ECO:0000259" key="8">
    <source>
        <dbReference type="Pfam" id="PF00892"/>
    </source>
</evidence>
<dbReference type="STRING" id="264951.A0A443I6L9"/>
<dbReference type="EMBL" id="RCNU01000001">
    <property type="protein sequence ID" value="RWQ99697.1"/>
    <property type="molecule type" value="Genomic_DNA"/>
</dbReference>
<reference evidence="9 10" key="1">
    <citation type="journal article" date="2018" name="Front. Microbiol.">
        <title>Genomic and genetic insights into a cosmopolitan fungus, Paecilomyces variotii (Eurotiales).</title>
        <authorList>
            <person name="Urquhart A.S."/>
            <person name="Mondo S.J."/>
            <person name="Makela M.R."/>
            <person name="Hane J.K."/>
            <person name="Wiebenga A."/>
            <person name="He G."/>
            <person name="Mihaltcheva S."/>
            <person name="Pangilinan J."/>
            <person name="Lipzen A."/>
            <person name="Barry K."/>
            <person name="de Vries R.P."/>
            <person name="Grigoriev I.V."/>
            <person name="Idnurm A."/>
        </authorList>
    </citation>
    <scope>NUCLEOTIDE SEQUENCE [LARGE SCALE GENOMIC DNA]</scope>
    <source>
        <strain evidence="9 10">CBS 101075</strain>
    </source>
</reference>
<dbReference type="PANTHER" id="PTHR22911">
    <property type="entry name" value="ACYL-MALONYL CONDENSING ENZYME-RELATED"/>
    <property type="match status" value="1"/>
</dbReference>
<comment type="caution">
    <text evidence="9">The sequence shown here is derived from an EMBL/GenBank/DDBJ whole genome shotgun (WGS) entry which is preliminary data.</text>
</comment>
<organism evidence="9 10">
    <name type="scientific">Byssochlamys spectabilis</name>
    <name type="common">Paecilomyces variotii</name>
    <dbReference type="NCBI Taxonomy" id="264951"/>
    <lineage>
        <taxon>Eukaryota</taxon>
        <taxon>Fungi</taxon>
        <taxon>Dikarya</taxon>
        <taxon>Ascomycota</taxon>
        <taxon>Pezizomycotina</taxon>
        <taxon>Eurotiomycetes</taxon>
        <taxon>Eurotiomycetidae</taxon>
        <taxon>Eurotiales</taxon>
        <taxon>Thermoascaceae</taxon>
        <taxon>Paecilomyces</taxon>
    </lineage>
</organism>
<evidence type="ECO:0000256" key="2">
    <source>
        <dbReference type="ARBA" id="ARBA00022692"/>
    </source>
</evidence>
<evidence type="ECO:0000256" key="6">
    <source>
        <dbReference type="SAM" id="MobiDB-lite"/>
    </source>
</evidence>
<feature type="region of interest" description="Disordered" evidence="6">
    <location>
        <begin position="1"/>
        <end position="38"/>
    </location>
</feature>
<protein>
    <submittedName>
        <fullName evidence="9">Putative DUF6 domain protein</fullName>
    </submittedName>
</protein>
<keyword evidence="5 7" id="KW-0472">Membrane</keyword>
<evidence type="ECO:0000313" key="10">
    <source>
        <dbReference type="Proteomes" id="UP000283841"/>
    </source>
</evidence>
<feature type="domain" description="EamA" evidence="8">
    <location>
        <begin position="132"/>
        <end position="272"/>
    </location>
</feature>
<evidence type="ECO:0000256" key="5">
    <source>
        <dbReference type="ARBA" id="ARBA00023136"/>
    </source>
</evidence>
<proteinExistence type="predicted"/>
<evidence type="ECO:0000256" key="1">
    <source>
        <dbReference type="ARBA" id="ARBA00004477"/>
    </source>
</evidence>
<dbReference type="VEuPathDB" id="FungiDB:C8Q69DRAFT_440770"/>
<feature type="transmembrane region" description="Helical" evidence="7">
    <location>
        <begin position="199"/>
        <end position="223"/>
    </location>
</feature>
<keyword evidence="10" id="KW-1185">Reference proteome</keyword>
<keyword evidence="4 7" id="KW-1133">Transmembrane helix</keyword>
<feature type="transmembrane region" description="Helical" evidence="7">
    <location>
        <begin position="304"/>
        <end position="325"/>
    </location>
</feature>
<keyword evidence="2 7" id="KW-0812">Transmembrane</keyword>
<dbReference type="GO" id="GO:0016020">
    <property type="term" value="C:membrane"/>
    <property type="evidence" value="ECO:0007669"/>
    <property type="project" value="UniProtKB-SubCell"/>
</dbReference>
<dbReference type="Proteomes" id="UP000283841">
    <property type="component" value="Unassembled WGS sequence"/>
</dbReference>
<feature type="transmembrane region" description="Helical" evidence="7">
    <location>
        <begin position="337"/>
        <end position="361"/>
    </location>
</feature>
<evidence type="ECO:0000256" key="7">
    <source>
        <dbReference type="SAM" id="Phobius"/>
    </source>
</evidence>
<feature type="transmembrane region" description="Helical" evidence="7">
    <location>
        <begin position="259"/>
        <end position="276"/>
    </location>
</feature>
<dbReference type="InterPro" id="IPR037185">
    <property type="entry name" value="EmrE-like"/>
</dbReference>
<dbReference type="Pfam" id="PF00892">
    <property type="entry name" value="EamA"/>
    <property type="match status" value="1"/>
</dbReference>
<dbReference type="SUPFAM" id="SSF103481">
    <property type="entry name" value="Multidrug resistance efflux transporter EmrE"/>
    <property type="match status" value="1"/>
</dbReference>
<feature type="transmembrane region" description="Helical" evidence="7">
    <location>
        <begin position="129"/>
        <end position="147"/>
    </location>
</feature>
<dbReference type="InterPro" id="IPR000620">
    <property type="entry name" value="EamA_dom"/>
</dbReference>
<dbReference type="AlphaFoldDB" id="A0A443I6L9"/>
<feature type="transmembrane region" description="Helical" evidence="7">
    <location>
        <begin position="373"/>
        <end position="397"/>
    </location>
</feature>
<sequence>MATPDSSQENQAIAGIPSALPGIMTATENENNDKHKDYYPQIPSTGIVEDRPSNKRDDVQHLGVPLANSFRPSTDSLYSDLSVYSGRIVNAPRCDVPLLRSPSPAGSEFEAHYVTPPTTWRGILWTAWLQYKGMIMVMLSQFFGASMNVMTRLLEIDGAHGKGMDPFQILFARMSITAIASYAYMWYAKVPHPLGTREVRWPLVLRAFGGFFGVFGIYYAMLYMPLSEATVLTFLSPIVACYACSFLMPNEPFTRKQQLAGIVSLLGVVLIAQPFGQGSTSADVSPDEGNNASADTGEPQPVDAYHHMLAVLVSLVGVLGAACAYTTIRWIGTRAHALVSVTYFSTWTTIVSVVAILVIPSTNFRLPGNMTEWMLLLGLGVAGFVLQFLLTAGLAYVPPPKPGQSVRAHSSSGHGSRATSMVYTQMLFALFYDKVIWNSTPSAASWAGSGLILGSAIYVAVARENNRKIEVEPVSDTNHAEVAKDPADEEQGDLERGTVFLQGRVENVQHDVRQR</sequence>
<feature type="transmembrane region" description="Helical" evidence="7">
    <location>
        <begin position="229"/>
        <end position="247"/>
    </location>
</feature>
<dbReference type="InterPro" id="IPR036259">
    <property type="entry name" value="MFS_trans_sf"/>
</dbReference>
<feature type="transmembrane region" description="Helical" evidence="7">
    <location>
        <begin position="167"/>
        <end position="187"/>
    </location>
</feature>
<accession>A0A443I6L9</accession>
<dbReference type="SUPFAM" id="SSF103473">
    <property type="entry name" value="MFS general substrate transporter"/>
    <property type="match status" value="1"/>
</dbReference>
<gene>
    <name evidence="9" type="ORF">C8Q69DRAFT_440770</name>
</gene>
<evidence type="ECO:0000256" key="3">
    <source>
        <dbReference type="ARBA" id="ARBA00022824"/>
    </source>
</evidence>
<dbReference type="PANTHER" id="PTHR22911:SF6">
    <property type="entry name" value="SOLUTE CARRIER FAMILY 35 MEMBER G1"/>
    <property type="match status" value="1"/>
</dbReference>